<dbReference type="EMBL" id="AP022620">
    <property type="protein sequence ID" value="BBZ77457.1"/>
    <property type="molecule type" value="Genomic_DNA"/>
</dbReference>
<feature type="compositionally biased region" description="Polar residues" evidence="1">
    <location>
        <begin position="1"/>
        <end position="12"/>
    </location>
</feature>
<feature type="region of interest" description="Disordered" evidence="1">
    <location>
        <begin position="1"/>
        <end position="46"/>
    </location>
</feature>
<reference evidence="3 4" key="1">
    <citation type="journal article" date="2019" name="Emerg. Microbes Infect.">
        <title>Comprehensive subspecies identification of 175 nontuberculous mycobacteria species based on 7547 genomic profiles.</title>
        <authorList>
            <person name="Matsumoto Y."/>
            <person name="Kinjo T."/>
            <person name="Motooka D."/>
            <person name="Nabeya D."/>
            <person name="Jung N."/>
            <person name="Uechi K."/>
            <person name="Horii T."/>
            <person name="Iida T."/>
            <person name="Fujita J."/>
            <person name="Nakamura S."/>
        </authorList>
    </citation>
    <scope>NUCLEOTIDE SEQUENCE [LARGE SCALE GENOMIC DNA]</scope>
    <source>
        <strain evidence="3 4">JCM 30275</strain>
    </source>
</reference>
<accession>A0A6N4WB88</accession>
<keyword evidence="2" id="KW-1133">Transmembrane helix</keyword>
<dbReference type="AlphaFoldDB" id="A0A6N4WB88"/>
<protein>
    <submittedName>
        <fullName evidence="3">Uncharacterized protein</fullName>
    </submittedName>
</protein>
<organism evidence="3 4">
    <name type="scientific">Mycolicibacterium anyangense</name>
    <dbReference type="NCBI Taxonomy" id="1431246"/>
    <lineage>
        <taxon>Bacteria</taxon>
        <taxon>Bacillati</taxon>
        <taxon>Actinomycetota</taxon>
        <taxon>Actinomycetes</taxon>
        <taxon>Mycobacteriales</taxon>
        <taxon>Mycobacteriaceae</taxon>
        <taxon>Mycolicibacterium</taxon>
    </lineage>
</organism>
<keyword evidence="2" id="KW-0472">Membrane</keyword>
<feature type="transmembrane region" description="Helical" evidence="2">
    <location>
        <begin position="89"/>
        <end position="108"/>
    </location>
</feature>
<proteinExistence type="predicted"/>
<feature type="compositionally biased region" description="Low complexity" evidence="1">
    <location>
        <begin position="19"/>
        <end position="29"/>
    </location>
</feature>
<evidence type="ECO:0000256" key="1">
    <source>
        <dbReference type="SAM" id="MobiDB-lite"/>
    </source>
</evidence>
<keyword evidence="2" id="KW-0812">Transmembrane</keyword>
<dbReference type="KEGG" id="many:MANY_27940"/>
<evidence type="ECO:0000256" key="2">
    <source>
        <dbReference type="SAM" id="Phobius"/>
    </source>
</evidence>
<dbReference type="Proteomes" id="UP000467249">
    <property type="component" value="Chromosome"/>
</dbReference>
<feature type="transmembrane region" description="Helical" evidence="2">
    <location>
        <begin position="114"/>
        <end position="135"/>
    </location>
</feature>
<evidence type="ECO:0000313" key="3">
    <source>
        <dbReference type="EMBL" id="BBZ77457.1"/>
    </source>
</evidence>
<name>A0A6N4WB88_9MYCO</name>
<sequence>MTADASVTNSEPVSDKPAEQAAPPSAAEPTRQRTWSMPKSPVSRDQADRIGRAALTSISAVGRFVAGVGRTTGRILRRTVRAVEAIPPALQLFFGAAILMGLGIVGAISLSSTAGLVCTVVVIPVCAATLGALGYRWYSGLGTASPQPRASEPSESDLMRSVHYVDRKLTTALTSFGTEQHQQAVIALFQAKTAVELTLGTEDDPANYADLTLRPDDYGLRPRIGVEPAVREGNTLAS</sequence>
<evidence type="ECO:0000313" key="4">
    <source>
        <dbReference type="Proteomes" id="UP000467249"/>
    </source>
</evidence>
<keyword evidence="4" id="KW-1185">Reference proteome</keyword>
<gene>
    <name evidence="3" type="ORF">MANY_27940</name>
</gene>
<dbReference type="RefSeq" id="WP_246224307.1">
    <property type="nucleotide sequence ID" value="NZ_AP022620.1"/>
</dbReference>